<dbReference type="PANTHER" id="PTHR46577">
    <property type="entry name" value="HTH-TYPE TRANSCRIPTIONAL REGULATORY PROTEIN GABR"/>
    <property type="match status" value="1"/>
</dbReference>
<sequence length="457" mass="47726">MARNDLRIDLDRSLGIALPVQIIRGIRAAVAAGRLAPGDRLPSARACAEALGVSRGTVDTAYAQLAAEGYVVQRPRSGTVIDPELPAAALAAPSAPRSSPVPRVPAVRVDLRPGRGGESPLGEAAFRTAWRRALDVRPAPPDPLGEEPLRRAIAEHLRVMRGMVVEAEDILVTAGSRDGVALVLSAIGADRLVVEDPGFPGLRRALHGVELVPVAVDAEGLPPEGLAGAVPAGRTPGRPPEAALVTPNHQFPYGTAMPAGRRAALCRWAADAGMLLIEDDYDSEARYLGPAVPPLFDSAPGGGVVHIGTFSTVLTAAVGTGYIVARGPEGTRIRAARERLGPAVPPVMQHALAEYLAAGGLRRRIARGRRRLRAAETVVAEFSHLPGLVHRGRGLVVEMPAEATREAHRALAVRGIRVGDLAAGWSGAPRRHGLVIAHANAAPVQLREVFAVIAGCG</sequence>
<accession>A0ABP8JI66</accession>
<dbReference type="Gene3D" id="3.40.640.10">
    <property type="entry name" value="Type I PLP-dependent aspartate aminotransferase-like (Major domain)"/>
    <property type="match status" value="1"/>
</dbReference>
<evidence type="ECO:0000256" key="5">
    <source>
        <dbReference type="ARBA" id="ARBA00023163"/>
    </source>
</evidence>
<organism evidence="7 8">
    <name type="scientific">Brevibacterium pityocampae</name>
    <dbReference type="NCBI Taxonomy" id="506594"/>
    <lineage>
        <taxon>Bacteria</taxon>
        <taxon>Bacillati</taxon>
        <taxon>Actinomycetota</taxon>
        <taxon>Actinomycetes</taxon>
        <taxon>Micrococcales</taxon>
        <taxon>Brevibacteriaceae</taxon>
        <taxon>Brevibacterium</taxon>
    </lineage>
</organism>
<keyword evidence="8" id="KW-1185">Reference proteome</keyword>
<dbReference type="InterPro" id="IPR036390">
    <property type="entry name" value="WH_DNA-bd_sf"/>
</dbReference>
<dbReference type="Proteomes" id="UP001500642">
    <property type="component" value="Unassembled WGS sequence"/>
</dbReference>
<dbReference type="InterPro" id="IPR015421">
    <property type="entry name" value="PyrdxlP-dep_Trfase_major"/>
</dbReference>
<keyword evidence="2" id="KW-0663">Pyridoxal phosphate</keyword>
<feature type="domain" description="HTH gntR-type" evidence="6">
    <location>
        <begin position="16"/>
        <end position="84"/>
    </location>
</feature>
<dbReference type="SUPFAM" id="SSF46785">
    <property type="entry name" value="Winged helix' DNA-binding domain"/>
    <property type="match status" value="1"/>
</dbReference>
<dbReference type="InterPro" id="IPR036388">
    <property type="entry name" value="WH-like_DNA-bd_sf"/>
</dbReference>
<comment type="similarity">
    <text evidence="1">In the C-terminal section; belongs to the class-I pyridoxal-phosphate-dependent aminotransferase family.</text>
</comment>
<dbReference type="CDD" id="cd00609">
    <property type="entry name" value="AAT_like"/>
    <property type="match status" value="1"/>
</dbReference>
<dbReference type="Pfam" id="PF00392">
    <property type="entry name" value="GntR"/>
    <property type="match status" value="1"/>
</dbReference>
<dbReference type="PRINTS" id="PR00035">
    <property type="entry name" value="HTHGNTR"/>
</dbReference>
<evidence type="ECO:0000256" key="1">
    <source>
        <dbReference type="ARBA" id="ARBA00005384"/>
    </source>
</evidence>
<keyword evidence="3" id="KW-0805">Transcription regulation</keyword>
<evidence type="ECO:0000259" key="6">
    <source>
        <dbReference type="PROSITE" id="PS50949"/>
    </source>
</evidence>
<keyword evidence="4" id="KW-0238">DNA-binding</keyword>
<gene>
    <name evidence="7" type="primary">pdxR</name>
    <name evidence="7" type="ORF">GCM10023167_18270</name>
</gene>
<dbReference type="InterPro" id="IPR015424">
    <property type="entry name" value="PyrdxlP-dep_Trfase"/>
</dbReference>
<proteinExistence type="inferred from homology"/>
<evidence type="ECO:0000313" key="7">
    <source>
        <dbReference type="EMBL" id="GAA4391159.1"/>
    </source>
</evidence>
<protein>
    <submittedName>
        <fullName evidence="7">Pyridoxine biosynthesis transcriptional regulator PdxR</fullName>
    </submittedName>
</protein>
<dbReference type="InterPro" id="IPR051446">
    <property type="entry name" value="HTH_trans_reg/aminotransferase"/>
</dbReference>
<comment type="caution">
    <text evidence="7">The sequence shown here is derived from an EMBL/GenBank/DDBJ whole genome shotgun (WGS) entry which is preliminary data.</text>
</comment>
<dbReference type="EMBL" id="BAABGL010000012">
    <property type="protein sequence ID" value="GAA4391159.1"/>
    <property type="molecule type" value="Genomic_DNA"/>
</dbReference>
<dbReference type="SMART" id="SM00345">
    <property type="entry name" value="HTH_GNTR"/>
    <property type="match status" value="1"/>
</dbReference>
<evidence type="ECO:0000256" key="4">
    <source>
        <dbReference type="ARBA" id="ARBA00023125"/>
    </source>
</evidence>
<keyword evidence="5" id="KW-0804">Transcription</keyword>
<reference evidence="8" key="1">
    <citation type="journal article" date="2019" name="Int. J. Syst. Evol. Microbiol.">
        <title>The Global Catalogue of Microorganisms (GCM) 10K type strain sequencing project: providing services to taxonomists for standard genome sequencing and annotation.</title>
        <authorList>
            <consortium name="The Broad Institute Genomics Platform"/>
            <consortium name="The Broad Institute Genome Sequencing Center for Infectious Disease"/>
            <person name="Wu L."/>
            <person name="Ma J."/>
        </authorList>
    </citation>
    <scope>NUCLEOTIDE SEQUENCE [LARGE SCALE GENOMIC DNA]</scope>
    <source>
        <strain evidence="8">JCM 17808</strain>
    </source>
</reference>
<dbReference type="Gene3D" id="1.10.10.10">
    <property type="entry name" value="Winged helix-like DNA-binding domain superfamily/Winged helix DNA-binding domain"/>
    <property type="match status" value="1"/>
</dbReference>
<dbReference type="RefSeq" id="WP_295687490.1">
    <property type="nucleotide sequence ID" value="NZ_BAABGL010000012.1"/>
</dbReference>
<dbReference type="PROSITE" id="PS50949">
    <property type="entry name" value="HTH_GNTR"/>
    <property type="match status" value="1"/>
</dbReference>
<name>A0ABP8JI66_9MICO</name>
<evidence type="ECO:0000256" key="2">
    <source>
        <dbReference type="ARBA" id="ARBA00022898"/>
    </source>
</evidence>
<dbReference type="PANTHER" id="PTHR46577:SF1">
    <property type="entry name" value="HTH-TYPE TRANSCRIPTIONAL REGULATORY PROTEIN GABR"/>
    <property type="match status" value="1"/>
</dbReference>
<evidence type="ECO:0000313" key="8">
    <source>
        <dbReference type="Proteomes" id="UP001500642"/>
    </source>
</evidence>
<evidence type="ECO:0000256" key="3">
    <source>
        <dbReference type="ARBA" id="ARBA00023015"/>
    </source>
</evidence>
<dbReference type="InterPro" id="IPR000524">
    <property type="entry name" value="Tscrpt_reg_HTH_GntR"/>
</dbReference>
<dbReference type="SUPFAM" id="SSF53383">
    <property type="entry name" value="PLP-dependent transferases"/>
    <property type="match status" value="1"/>
</dbReference>
<dbReference type="CDD" id="cd07377">
    <property type="entry name" value="WHTH_GntR"/>
    <property type="match status" value="1"/>
</dbReference>